<sequence>MTTVRYKGPRVAFVGAYGNGKTTLTTRLAQTTGLPRTHGSAMRDPLGASGKSLEDCGEAELLQLTVRRFTERRVGEALLPRGFLSDGSVLHEWVYATVRLALGRFPDGHACLAAVRRSGTRTAFEEVAHQLGQLALCHAQENYDLVVHLPVEVPLADRPSPISEAFREISDRLLLDELSRADIPVHVVAGGHEERLQECRRLIAACVPPERGLR</sequence>
<dbReference type="Proteomes" id="UP001501265">
    <property type="component" value="Unassembled WGS sequence"/>
</dbReference>
<reference evidence="3" key="1">
    <citation type="journal article" date="2019" name="Int. J. Syst. Evol. Microbiol.">
        <title>The Global Catalogue of Microorganisms (GCM) 10K type strain sequencing project: providing services to taxonomists for standard genome sequencing and annotation.</title>
        <authorList>
            <consortium name="The Broad Institute Genomics Platform"/>
            <consortium name="The Broad Institute Genome Sequencing Center for Infectious Disease"/>
            <person name="Wu L."/>
            <person name="Ma J."/>
        </authorList>
    </citation>
    <scope>NUCLEOTIDE SEQUENCE [LARGE SCALE GENOMIC DNA]</scope>
    <source>
        <strain evidence="3">JCM 18081</strain>
    </source>
</reference>
<dbReference type="GO" id="GO:0005524">
    <property type="term" value="F:ATP binding"/>
    <property type="evidence" value="ECO:0007669"/>
    <property type="project" value="UniProtKB-KW"/>
</dbReference>
<feature type="domain" description="NadR/Ttd14 AAA" evidence="1">
    <location>
        <begin position="10"/>
        <end position="195"/>
    </location>
</feature>
<dbReference type="Gene3D" id="3.40.50.300">
    <property type="entry name" value="P-loop containing nucleotide triphosphate hydrolases"/>
    <property type="match status" value="1"/>
</dbReference>
<evidence type="ECO:0000259" key="1">
    <source>
        <dbReference type="Pfam" id="PF13521"/>
    </source>
</evidence>
<dbReference type="InterPro" id="IPR038727">
    <property type="entry name" value="NadR/Ttd14_AAA_dom"/>
</dbReference>
<evidence type="ECO:0000313" key="2">
    <source>
        <dbReference type="EMBL" id="GAA4785970.1"/>
    </source>
</evidence>
<protein>
    <submittedName>
        <fullName evidence="2">ATP-binding protein</fullName>
    </submittedName>
</protein>
<dbReference type="EMBL" id="BAABIG010000007">
    <property type="protein sequence ID" value="GAA4785970.1"/>
    <property type="molecule type" value="Genomic_DNA"/>
</dbReference>
<keyword evidence="3" id="KW-1185">Reference proteome</keyword>
<name>A0ABP9AXJ9_9ACTN</name>
<dbReference type="Pfam" id="PF13521">
    <property type="entry name" value="AAA_28"/>
    <property type="match status" value="1"/>
</dbReference>
<dbReference type="SUPFAM" id="SSF52540">
    <property type="entry name" value="P-loop containing nucleoside triphosphate hydrolases"/>
    <property type="match status" value="1"/>
</dbReference>
<evidence type="ECO:0000313" key="3">
    <source>
        <dbReference type="Proteomes" id="UP001501265"/>
    </source>
</evidence>
<keyword evidence="2" id="KW-0067">ATP-binding</keyword>
<dbReference type="InterPro" id="IPR027417">
    <property type="entry name" value="P-loop_NTPase"/>
</dbReference>
<comment type="caution">
    <text evidence="2">The sequence shown here is derived from an EMBL/GenBank/DDBJ whole genome shotgun (WGS) entry which is preliminary data.</text>
</comment>
<organism evidence="2 3">
    <name type="scientific">Streptomyces ziwulingensis</name>
    <dbReference type="NCBI Taxonomy" id="1045501"/>
    <lineage>
        <taxon>Bacteria</taxon>
        <taxon>Bacillati</taxon>
        <taxon>Actinomycetota</taxon>
        <taxon>Actinomycetes</taxon>
        <taxon>Kitasatosporales</taxon>
        <taxon>Streptomycetaceae</taxon>
        <taxon>Streptomyces</taxon>
    </lineage>
</organism>
<keyword evidence="2" id="KW-0547">Nucleotide-binding</keyword>
<gene>
    <name evidence="2" type="ORF">GCM10023220_07330</name>
</gene>
<dbReference type="RefSeq" id="WP_345617375.1">
    <property type="nucleotide sequence ID" value="NZ_BAABIG010000007.1"/>
</dbReference>
<accession>A0ABP9AXJ9</accession>
<proteinExistence type="predicted"/>